<dbReference type="Gene3D" id="6.10.140.1230">
    <property type="match status" value="1"/>
</dbReference>
<evidence type="ECO:0000256" key="4">
    <source>
        <dbReference type="SAM" id="Coils"/>
    </source>
</evidence>
<evidence type="ECO:0000256" key="2">
    <source>
        <dbReference type="ARBA" id="ARBA00006190"/>
    </source>
</evidence>
<keyword evidence="7" id="KW-1185">Reference proteome</keyword>
<comment type="subcellular location">
    <subcellularLocation>
        <location evidence="1">Endosome</location>
    </subcellularLocation>
</comment>
<protein>
    <recommendedName>
        <fullName evidence="8">Charged multivesicular body protein 7</fullName>
    </recommendedName>
</protein>
<dbReference type="PANTHER" id="PTHR22761:SF10">
    <property type="entry name" value="GH13992P"/>
    <property type="match status" value="1"/>
</dbReference>
<dbReference type="GO" id="GO:0032511">
    <property type="term" value="P:late endosome to vacuole transport via multivesicular body sorting pathway"/>
    <property type="evidence" value="ECO:0007669"/>
    <property type="project" value="TreeGrafter"/>
</dbReference>
<dbReference type="EMBL" id="VTPC01001990">
    <property type="protein sequence ID" value="KAF2900782.1"/>
    <property type="molecule type" value="Genomic_DNA"/>
</dbReference>
<dbReference type="Pfam" id="PF25880">
    <property type="entry name" value="WHD_CHMP7_1st"/>
    <property type="match status" value="1"/>
</dbReference>
<gene>
    <name evidence="6" type="ORF">ILUMI_05404</name>
</gene>
<dbReference type="OrthoDB" id="10250120at2759"/>
<accession>A0A8K0DC02</accession>
<feature type="coiled-coil region" evidence="4">
    <location>
        <begin position="240"/>
        <end position="274"/>
    </location>
</feature>
<dbReference type="AlphaFoldDB" id="A0A8K0DC02"/>
<comment type="caution">
    <text evidence="6">The sequence shown here is derived from an EMBL/GenBank/DDBJ whole genome shotgun (WGS) entry which is preliminary data.</text>
</comment>
<evidence type="ECO:0000313" key="7">
    <source>
        <dbReference type="Proteomes" id="UP000801492"/>
    </source>
</evidence>
<dbReference type="Pfam" id="PF03357">
    <property type="entry name" value="Snf7"/>
    <property type="match status" value="1"/>
</dbReference>
<dbReference type="InterPro" id="IPR005024">
    <property type="entry name" value="Snf7_fam"/>
</dbReference>
<comment type="similarity">
    <text evidence="2">Belongs to the SNF7 family.</text>
</comment>
<dbReference type="GO" id="GO:0005771">
    <property type="term" value="C:multivesicular body"/>
    <property type="evidence" value="ECO:0007669"/>
    <property type="project" value="TreeGrafter"/>
</dbReference>
<dbReference type="GO" id="GO:0000815">
    <property type="term" value="C:ESCRT III complex"/>
    <property type="evidence" value="ECO:0007669"/>
    <property type="project" value="TreeGrafter"/>
</dbReference>
<dbReference type="Proteomes" id="UP000801492">
    <property type="component" value="Unassembled WGS sequence"/>
</dbReference>
<organism evidence="6 7">
    <name type="scientific">Ignelater luminosus</name>
    <name type="common">Cucubano</name>
    <name type="synonym">Pyrophorus luminosus</name>
    <dbReference type="NCBI Taxonomy" id="2038154"/>
    <lineage>
        <taxon>Eukaryota</taxon>
        <taxon>Metazoa</taxon>
        <taxon>Ecdysozoa</taxon>
        <taxon>Arthropoda</taxon>
        <taxon>Hexapoda</taxon>
        <taxon>Insecta</taxon>
        <taxon>Pterygota</taxon>
        <taxon>Neoptera</taxon>
        <taxon>Endopterygota</taxon>
        <taxon>Coleoptera</taxon>
        <taxon>Polyphaga</taxon>
        <taxon>Elateriformia</taxon>
        <taxon>Elateroidea</taxon>
        <taxon>Elateridae</taxon>
        <taxon>Agrypninae</taxon>
        <taxon>Pyrophorini</taxon>
        <taxon>Ignelater</taxon>
    </lineage>
</organism>
<dbReference type="GO" id="GO:0009898">
    <property type="term" value="C:cytoplasmic side of plasma membrane"/>
    <property type="evidence" value="ECO:0007669"/>
    <property type="project" value="TreeGrafter"/>
</dbReference>
<evidence type="ECO:0000256" key="3">
    <source>
        <dbReference type="ARBA" id="ARBA00022753"/>
    </source>
</evidence>
<dbReference type="GO" id="GO:0006900">
    <property type="term" value="P:vesicle budding from membrane"/>
    <property type="evidence" value="ECO:0007669"/>
    <property type="project" value="TreeGrafter"/>
</dbReference>
<proteinExistence type="inferred from homology"/>
<reference evidence="6" key="1">
    <citation type="submission" date="2019-08" db="EMBL/GenBank/DDBJ databases">
        <title>The genome of the North American firefly Photinus pyralis.</title>
        <authorList>
            <consortium name="Photinus pyralis genome working group"/>
            <person name="Fallon T.R."/>
            <person name="Sander Lower S.E."/>
            <person name="Weng J.-K."/>
        </authorList>
    </citation>
    <scope>NUCLEOTIDE SEQUENCE</scope>
    <source>
        <strain evidence="6">TRF0915ILg1</strain>
        <tissue evidence="6">Whole body</tissue>
    </source>
</reference>
<keyword evidence="3" id="KW-0967">Endosome</keyword>
<evidence type="ECO:0008006" key="8">
    <source>
        <dbReference type="Google" id="ProtNLM"/>
    </source>
</evidence>
<evidence type="ECO:0000256" key="1">
    <source>
        <dbReference type="ARBA" id="ARBA00004177"/>
    </source>
</evidence>
<sequence>MSSDSSALSLPCNLPECWNDESRMNVLFAPFRNRSVNPQDWDSKLGFWRNLISQCCIYSKVYTFKIADLQKLFNKDGRSPGCLNIVVDEMYKSGDIKPVEQFLQRPAQTWHKWAADIFIKKPLLWSYCKIKDTLVSPTIDHTYVHLTAVRTEAENLLASLSEDLKNKVVSLQDLFEILKVDVSKADGIKLILHYLVCNGKADVREIETSNAKQELPLHNLLVKFGDIKQIKPITDVDVSVHILEQNEKMLTKNLEKLENEVLSIIAQAKSYLLKGHRQMAKNCLRKKHEIENRITKRANALQNVQALLIKVRDADADSQVLDSYKLALSTLKKTFKDTGLSEDMVSNTMVELGDVLDMHEDIQASLSQSLSGNDTDLEDELTELMAADENQSEPPKPPSPIKPLKDSTVHDLEKRLQDLDLPEVPSRNPLIESKISL</sequence>
<evidence type="ECO:0000256" key="5">
    <source>
        <dbReference type="SAM" id="MobiDB-lite"/>
    </source>
</evidence>
<keyword evidence="4" id="KW-0175">Coiled coil</keyword>
<dbReference type="PANTHER" id="PTHR22761">
    <property type="entry name" value="CHARGED MULTIVESICULAR BODY PROTEIN"/>
    <property type="match status" value="1"/>
</dbReference>
<feature type="region of interest" description="Disordered" evidence="5">
    <location>
        <begin position="387"/>
        <end position="437"/>
    </location>
</feature>
<feature type="compositionally biased region" description="Basic and acidic residues" evidence="5">
    <location>
        <begin position="403"/>
        <end position="418"/>
    </location>
</feature>
<evidence type="ECO:0000313" key="6">
    <source>
        <dbReference type="EMBL" id="KAF2900782.1"/>
    </source>
</evidence>
<name>A0A8K0DC02_IGNLU</name>